<evidence type="ECO:0000313" key="3">
    <source>
        <dbReference type="Proteomes" id="UP000184529"/>
    </source>
</evidence>
<dbReference type="OrthoDB" id="2086942at2"/>
<dbReference type="RefSeq" id="WP_072868420.1">
    <property type="nucleotide sequence ID" value="NZ_FQZM01000016.1"/>
</dbReference>
<proteinExistence type="predicted"/>
<evidence type="ECO:0008006" key="4">
    <source>
        <dbReference type="Google" id="ProtNLM"/>
    </source>
</evidence>
<evidence type="ECO:0000256" key="1">
    <source>
        <dbReference type="SAM" id="Coils"/>
    </source>
</evidence>
<dbReference type="EMBL" id="FQZM01000016">
    <property type="protein sequence ID" value="SHI96451.1"/>
    <property type="molecule type" value="Genomic_DNA"/>
</dbReference>
<evidence type="ECO:0000313" key="2">
    <source>
        <dbReference type="EMBL" id="SHI96451.1"/>
    </source>
</evidence>
<name>A0A1M6FFF6_9FIRM</name>
<keyword evidence="3" id="KW-1185">Reference proteome</keyword>
<protein>
    <recommendedName>
        <fullName evidence="4">CRISPR type III-B/RAMP module-associated protein Cmr5</fullName>
    </recommendedName>
</protein>
<sequence length="166" mass="19045">MKVSETQVSDFELERARKKDLDELKEELARRAADFLREGRPKPEGIGDKQIKNLVVMAQMAAIPLEIKAFIEYQMGRDSGGQGWTAEINGEPFGRALLKEIEEIEKLATDKLKDSNRTNDKRFVLLCLAHFFGYLSWRVKYLDYLKKEKAQSKKRHPGGDRDGGSR</sequence>
<dbReference type="Proteomes" id="UP000184529">
    <property type="component" value="Unassembled WGS sequence"/>
</dbReference>
<reference evidence="3" key="1">
    <citation type="submission" date="2016-11" db="EMBL/GenBank/DDBJ databases">
        <authorList>
            <person name="Varghese N."/>
            <person name="Submissions S."/>
        </authorList>
    </citation>
    <scope>NUCLEOTIDE SEQUENCE [LARGE SCALE GENOMIC DNA]</scope>
    <source>
        <strain evidence="3">DSM 16057</strain>
    </source>
</reference>
<accession>A0A1M6FFF6</accession>
<gene>
    <name evidence="2" type="ORF">SAMN02745219_01448</name>
</gene>
<dbReference type="STRING" id="1121432.SAMN02745219_01448"/>
<feature type="coiled-coil region" evidence="1">
    <location>
        <begin position="11"/>
        <end position="38"/>
    </location>
</feature>
<keyword evidence="1" id="KW-0175">Coiled coil</keyword>
<dbReference type="AlphaFoldDB" id="A0A1M6FFF6"/>
<organism evidence="2 3">
    <name type="scientific">Desulfofundulus thermosubterraneus DSM 16057</name>
    <dbReference type="NCBI Taxonomy" id="1121432"/>
    <lineage>
        <taxon>Bacteria</taxon>
        <taxon>Bacillati</taxon>
        <taxon>Bacillota</taxon>
        <taxon>Clostridia</taxon>
        <taxon>Eubacteriales</taxon>
        <taxon>Peptococcaceae</taxon>
        <taxon>Desulfofundulus</taxon>
    </lineage>
</organism>